<feature type="domain" description="Aminotransferase class V" evidence="12">
    <location>
        <begin position="3"/>
        <end position="245"/>
    </location>
</feature>
<evidence type="ECO:0000313" key="13">
    <source>
        <dbReference type="EMBL" id="VTS36517.1"/>
    </source>
</evidence>
<evidence type="ECO:0000256" key="11">
    <source>
        <dbReference type="HAMAP-Rule" id="MF_00160"/>
    </source>
</evidence>
<protein>
    <recommendedName>
        <fullName evidence="11">Phosphoserine aminotransferase</fullName>
        <ecNumber evidence="11">2.6.1.52</ecNumber>
    </recommendedName>
    <alternativeName>
        <fullName evidence="11">Phosphohydroxythreonine aminotransferase</fullName>
        <shortName evidence="11">PSAT</shortName>
    </alternativeName>
</protein>
<comment type="subcellular location">
    <subcellularLocation>
        <location evidence="11">Cytoplasm</location>
    </subcellularLocation>
</comment>
<evidence type="ECO:0000313" key="14">
    <source>
        <dbReference type="Proteomes" id="UP000304914"/>
    </source>
</evidence>
<evidence type="ECO:0000256" key="5">
    <source>
        <dbReference type="ARBA" id="ARBA00022605"/>
    </source>
</evidence>
<dbReference type="UniPathway" id="UPA00135">
    <property type="reaction ID" value="UER00197"/>
</dbReference>
<dbReference type="InterPro" id="IPR020578">
    <property type="entry name" value="Aminotrans_V_PyrdxlP_BS"/>
</dbReference>
<dbReference type="PANTHER" id="PTHR43247">
    <property type="entry name" value="PHOSPHOSERINE AMINOTRANSFERASE"/>
    <property type="match status" value="1"/>
</dbReference>
<feature type="binding site" evidence="11">
    <location>
        <position position="175"/>
    </location>
    <ligand>
        <name>pyridoxal 5'-phosphate</name>
        <dbReference type="ChEBI" id="CHEBI:597326"/>
    </ligand>
</feature>
<dbReference type="SUPFAM" id="SSF53383">
    <property type="entry name" value="PLP-dependent transferases"/>
    <property type="match status" value="1"/>
</dbReference>
<dbReference type="Proteomes" id="UP000304914">
    <property type="component" value="Chromosome"/>
</dbReference>
<evidence type="ECO:0000256" key="3">
    <source>
        <dbReference type="ARBA" id="ARBA00006904"/>
    </source>
</evidence>
<evidence type="ECO:0000256" key="10">
    <source>
        <dbReference type="ARBA" id="ARBA00049007"/>
    </source>
</evidence>
<dbReference type="InterPro" id="IPR015421">
    <property type="entry name" value="PyrdxlP-dep_Trfase_major"/>
</dbReference>
<keyword evidence="4 11" id="KW-0032">Aminotransferase</keyword>
<dbReference type="GO" id="GO:0005737">
    <property type="term" value="C:cytoplasm"/>
    <property type="evidence" value="ECO:0007669"/>
    <property type="project" value="UniProtKB-SubCell"/>
</dbReference>
<dbReference type="EC" id="2.6.1.52" evidence="11"/>
<feature type="modified residue" description="N6-(pyridoxal phosphate)lysine" evidence="11">
    <location>
        <position position="199"/>
    </location>
</feature>
<keyword evidence="7 11" id="KW-0663">Pyridoxal phosphate</keyword>
<evidence type="ECO:0000256" key="9">
    <source>
        <dbReference type="ARBA" id="ARBA00047630"/>
    </source>
</evidence>
<dbReference type="FunFam" id="3.40.640.10:FF:000010">
    <property type="entry name" value="Phosphoserine aminotransferase"/>
    <property type="match status" value="1"/>
</dbReference>
<comment type="catalytic activity">
    <reaction evidence="10 11">
        <text>O-phospho-L-serine + 2-oxoglutarate = 3-phosphooxypyruvate + L-glutamate</text>
        <dbReference type="Rhea" id="RHEA:14329"/>
        <dbReference type="ChEBI" id="CHEBI:16810"/>
        <dbReference type="ChEBI" id="CHEBI:18110"/>
        <dbReference type="ChEBI" id="CHEBI:29985"/>
        <dbReference type="ChEBI" id="CHEBI:57524"/>
        <dbReference type="EC" id="2.6.1.52"/>
    </reaction>
</comment>
<feature type="binding site" evidence="11">
    <location>
        <position position="41"/>
    </location>
    <ligand>
        <name>L-glutamate</name>
        <dbReference type="ChEBI" id="CHEBI:29985"/>
    </ligand>
</feature>
<dbReference type="STRING" id="873448.STRPO_0844"/>
<evidence type="ECO:0000256" key="6">
    <source>
        <dbReference type="ARBA" id="ARBA00022679"/>
    </source>
</evidence>
<comment type="function">
    <text evidence="1 11">Catalyzes the reversible conversion of 3-phosphohydroxypyruvate to phosphoserine and of 3-hydroxy-2-oxo-4-phosphonooxybutanoate to phosphohydroxythreonine.</text>
</comment>
<evidence type="ECO:0000259" key="12">
    <source>
        <dbReference type="Pfam" id="PF00266"/>
    </source>
</evidence>
<name>A0A4V6L693_9STRE</name>
<dbReference type="PROSITE" id="PS00595">
    <property type="entry name" value="AA_TRANSFER_CLASS_5"/>
    <property type="match status" value="1"/>
</dbReference>
<keyword evidence="6 11" id="KW-0808">Transferase</keyword>
<feature type="binding site" evidence="11">
    <location>
        <position position="155"/>
    </location>
    <ligand>
        <name>pyridoxal 5'-phosphate</name>
        <dbReference type="ChEBI" id="CHEBI:597326"/>
    </ligand>
</feature>
<dbReference type="GO" id="GO:0004648">
    <property type="term" value="F:O-phospho-L-serine:2-oxoglutarate aminotransferase activity"/>
    <property type="evidence" value="ECO:0007669"/>
    <property type="project" value="UniProtKB-UniRule"/>
</dbReference>
<comment type="cofactor">
    <cofactor evidence="11">
        <name>pyridoxal 5'-phosphate</name>
        <dbReference type="ChEBI" id="CHEBI:597326"/>
    </cofactor>
    <text evidence="11">Binds 1 pyridoxal phosphate per subunit.</text>
</comment>
<dbReference type="NCBIfam" id="NF003764">
    <property type="entry name" value="PRK05355.1"/>
    <property type="match status" value="1"/>
</dbReference>
<dbReference type="AlphaFoldDB" id="A0A4V6L693"/>
<keyword evidence="11" id="KW-0963">Cytoplasm</keyword>
<feature type="binding site" evidence="11">
    <location>
        <begin position="241"/>
        <end position="242"/>
    </location>
    <ligand>
        <name>pyridoxal 5'-phosphate</name>
        <dbReference type="ChEBI" id="CHEBI:597326"/>
    </ligand>
</feature>
<keyword evidence="5 11" id="KW-0028">Amino-acid biosynthesis</keyword>
<comment type="subunit">
    <text evidence="11">Homodimer.</text>
</comment>
<comment type="similarity">
    <text evidence="3 11">Belongs to the class-V pyridoxal-phosphate-dependent aminotransferase family. SerC subfamily.</text>
</comment>
<evidence type="ECO:0000256" key="8">
    <source>
        <dbReference type="ARBA" id="ARBA00023299"/>
    </source>
</evidence>
<dbReference type="InterPro" id="IPR000192">
    <property type="entry name" value="Aminotrans_V_dom"/>
</dbReference>
<feature type="binding site" evidence="11">
    <location>
        <position position="198"/>
    </location>
    <ligand>
        <name>pyridoxal 5'-phosphate</name>
        <dbReference type="ChEBI" id="CHEBI:597326"/>
    </ligand>
</feature>
<dbReference type="GO" id="GO:0006564">
    <property type="term" value="P:L-serine biosynthetic process"/>
    <property type="evidence" value="ECO:0007669"/>
    <property type="project" value="UniProtKB-UniRule"/>
</dbReference>
<dbReference type="InterPro" id="IPR022278">
    <property type="entry name" value="Pser_aminoTfrase"/>
</dbReference>
<feature type="binding site" evidence="11">
    <location>
        <position position="100"/>
    </location>
    <ligand>
        <name>pyridoxal 5'-phosphate</name>
        <dbReference type="ChEBI" id="CHEBI:597326"/>
    </ligand>
</feature>
<dbReference type="Pfam" id="PF00266">
    <property type="entry name" value="Aminotran_5"/>
    <property type="match status" value="1"/>
</dbReference>
<organism evidence="13 14">
    <name type="scientific">Streptococcus pseudoporcinus</name>
    <dbReference type="NCBI Taxonomy" id="361101"/>
    <lineage>
        <taxon>Bacteria</taxon>
        <taxon>Bacillati</taxon>
        <taxon>Bacillota</taxon>
        <taxon>Bacilli</taxon>
        <taxon>Lactobacillales</taxon>
        <taxon>Streptococcaceae</taxon>
        <taxon>Streptococcus</taxon>
    </lineage>
</organism>
<sequence length="250" mass="27833">MTIYNFSAGPAVLPKPVLERAQAEMLDYQSSGMSVLELSHRSQEFETIIKEAENLLRELMGIPDHYKVLFLQGGASTQFSMIPMNLAKGKKAYYHVDGSWGKKAYTEALKLAQIIPFEPLLLASSEKDHFNKIPLYDKAVIDPEAAYVHITTNNTIEGTAIYDLPDTNGVPIVADMSSNILAVRYQVEEFGMIYAGAQKNIGPAGVTVVIIREDLLDQEQEPILSSMLDYKVHVQAHSLYNTPPVYSIYC</sequence>
<reference evidence="13 14" key="1">
    <citation type="submission" date="2019-05" db="EMBL/GenBank/DDBJ databases">
        <authorList>
            <consortium name="Pathogen Informatics"/>
        </authorList>
    </citation>
    <scope>NUCLEOTIDE SEQUENCE [LARGE SCALE GENOMIC DNA]</scope>
    <source>
        <strain evidence="13 14">NCTC5385</strain>
    </source>
</reference>
<keyword evidence="8 11" id="KW-0718">Serine biosynthesis</keyword>
<dbReference type="GO" id="GO:0030170">
    <property type="term" value="F:pyridoxal phosphate binding"/>
    <property type="evidence" value="ECO:0007669"/>
    <property type="project" value="UniProtKB-UniRule"/>
</dbReference>
<evidence type="ECO:0000256" key="7">
    <source>
        <dbReference type="ARBA" id="ARBA00022898"/>
    </source>
</evidence>
<dbReference type="InterPro" id="IPR015424">
    <property type="entry name" value="PyrdxlP-dep_Trfase"/>
</dbReference>
<feature type="binding site" evidence="11">
    <location>
        <begin position="75"/>
        <end position="76"/>
    </location>
    <ligand>
        <name>pyridoxal 5'-phosphate</name>
        <dbReference type="ChEBI" id="CHEBI:597326"/>
    </ligand>
</feature>
<evidence type="ECO:0000256" key="2">
    <source>
        <dbReference type="ARBA" id="ARBA00005099"/>
    </source>
</evidence>
<dbReference type="HAMAP" id="MF_00160">
    <property type="entry name" value="SerC_aminotrans_5"/>
    <property type="match status" value="1"/>
</dbReference>
<dbReference type="PANTHER" id="PTHR43247:SF1">
    <property type="entry name" value="PHOSPHOSERINE AMINOTRANSFERASE"/>
    <property type="match status" value="1"/>
</dbReference>
<gene>
    <name evidence="13" type="primary">serC_2</name>
    <name evidence="11" type="synonym">serC</name>
    <name evidence="13" type="ORF">NCTC5385_01849</name>
</gene>
<dbReference type="Gene3D" id="3.40.640.10">
    <property type="entry name" value="Type I PLP-dependent aspartate aminotransferase-like (Major domain)"/>
    <property type="match status" value="1"/>
</dbReference>
<comment type="pathway">
    <text evidence="2 11">Amino-acid biosynthesis; L-serine biosynthesis; L-serine from 3-phospho-D-glycerate: step 2/3.</text>
</comment>
<evidence type="ECO:0000256" key="4">
    <source>
        <dbReference type="ARBA" id="ARBA00022576"/>
    </source>
</evidence>
<evidence type="ECO:0000256" key="1">
    <source>
        <dbReference type="ARBA" id="ARBA00003483"/>
    </source>
</evidence>
<comment type="catalytic activity">
    <reaction evidence="9 11">
        <text>4-(phosphooxy)-L-threonine + 2-oxoglutarate = (R)-3-hydroxy-2-oxo-4-phosphooxybutanoate + L-glutamate</text>
        <dbReference type="Rhea" id="RHEA:16573"/>
        <dbReference type="ChEBI" id="CHEBI:16810"/>
        <dbReference type="ChEBI" id="CHEBI:29985"/>
        <dbReference type="ChEBI" id="CHEBI:58452"/>
        <dbReference type="ChEBI" id="CHEBI:58538"/>
        <dbReference type="EC" id="2.6.1.52"/>
    </reaction>
</comment>
<proteinExistence type="inferred from homology"/>
<accession>A0A4V6L693</accession>
<comment type="caution">
    <text evidence="11">Lacks conserved residue(s) required for the propagation of feature annotation.</text>
</comment>
<dbReference type="EMBL" id="LR594035">
    <property type="protein sequence ID" value="VTS36517.1"/>
    <property type="molecule type" value="Genomic_DNA"/>
</dbReference>